<evidence type="ECO:0000259" key="9">
    <source>
        <dbReference type="PROSITE" id="PS50157"/>
    </source>
</evidence>
<evidence type="ECO:0000256" key="4">
    <source>
        <dbReference type="ARBA" id="ARBA00022771"/>
    </source>
</evidence>
<feature type="compositionally biased region" description="Polar residues" evidence="8">
    <location>
        <begin position="796"/>
        <end position="813"/>
    </location>
</feature>
<feature type="compositionally biased region" description="Polar residues" evidence="8">
    <location>
        <begin position="687"/>
        <end position="696"/>
    </location>
</feature>
<feature type="compositionally biased region" description="Basic and acidic residues" evidence="8">
    <location>
        <begin position="844"/>
        <end position="857"/>
    </location>
</feature>
<feature type="compositionally biased region" description="Basic and acidic residues" evidence="8">
    <location>
        <begin position="1206"/>
        <end position="1220"/>
    </location>
</feature>
<dbReference type="InterPro" id="IPR036236">
    <property type="entry name" value="Znf_C2H2_sf"/>
</dbReference>
<feature type="region of interest" description="Disordered" evidence="8">
    <location>
        <begin position="239"/>
        <end position="373"/>
    </location>
</feature>
<feature type="compositionally biased region" description="Low complexity" evidence="8">
    <location>
        <begin position="1107"/>
        <end position="1117"/>
    </location>
</feature>
<dbReference type="PROSITE" id="PS50157">
    <property type="entry name" value="ZINC_FINGER_C2H2_2"/>
    <property type="match status" value="2"/>
</dbReference>
<dbReference type="PANTHER" id="PTHR40626:SF11">
    <property type="entry name" value="ZINC FINGER PROTEIN YPR022C"/>
    <property type="match status" value="1"/>
</dbReference>
<keyword evidence="3" id="KW-0677">Repeat</keyword>
<evidence type="ECO:0000256" key="3">
    <source>
        <dbReference type="ARBA" id="ARBA00022737"/>
    </source>
</evidence>
<feature type="compositionally biased region" description="Polar residues" evidence="8">
    <location>
        <begin position="284"/>
        <end position="299"/>
    </location>
</feature>
<feature type="compositionally biased region" description="Low complexity" evidence="8">
    <location>
        <begin position="86"/>
        <end position="106"/>
    </location>
</feature>
<evidence type="ECO:0000313" key="11">
    <source>
        <dbReference type="Proteomes" id="UP000723463"/>
    </source>
</evidence>
<feature type="compositionally biased region" description="Polar residues" evidence="8">
    <location>
        <begin position="604"/>
        <end position="622"/>
    </location>
</feature>
<feature type="region of interest" description="Disordered" evidence="8">
    <location>
        <begin position="389"/>
        <end position="410"/>
    </location>
</feature>
<evidence type="ECO:0000256" key="2">
    <source>
        <dbReference type="ARBA" id="ARBA00022723"/>
    </source>
</evidence>
<comment type="subcellular location">
    <subcellularLocation>
        <location evidence="1">Nucleus</location>
    </subcellularLocation>
</comment>
<keyword evidence="2" id="KW-0479">Metal-binding</keyword>
<sequence>MNDTPLSFDQTGHTPNFPPVHSPGGPSLNNKRRSLADLLFVPTKIKAKRSSSSSVSSVDSSSYRQDETGQELSGNVNVGWSNHPKSASATSTNSTSSTGAMSGSAGLTITSSSNVPHHHYQQHHHQQQRMSLESQASPPARKSSTVKGIGKSTGNGGLGSSSSPKTFQCTGYPGCNMVFTRSEHLARHERKHTGEKPYKCIVANCPRTFSRYDNMIQHTQTHSDRTKRDSLAAVAAAASAAGVRSGPHSRSSSVQSTPLLPGRPRGGSSPVVFGPSWDEHLRRTQNSSPAASPYNTSPAFSHHHQHQQQHHHPYSPHYQDHHQQQQQPRHPIQWSLPSGAPAGSSPALPTHYDSHHHGAESHPSLPGYQSHSTPVVRTLKANSRSLPHLQARASPMASSSSNADSPSVGLQQSMSTMEIEELKRRKSEVLLPSSFSGARAASSTSTGYDQGIGLGMSPFAPTTSHPQSLPQVEKLTAGEQERLNEHRRSAQAIFFKMNAGREGSVDTRRTPEYSERLNSIVGPSQQQQHHHQPLAVNTTSSFESTGSALPHVQQLSALEKGRLLEHRKSTPELMYDAKMKRSSNDPTDMAVQPLPSRDARSGMQWFSQISNQLTSSPRSSLTPREGSGGGGPSSVQDPGHNSSLSSSRPSSGDSSMILPPILGPYEEPQLDRQGRLRSHSSHIHPLSTPSTQLDTSSLAQFSSNGEFKDQRQQFDTALSPHLERHWEEQYFPIRKRHVVEAIEQMDSRDFLGLKYQVAEHHANEQFRNPESLGNMTAILCVVRAPHTAWKGDGRRQGSQGSVTSVSEQGSSFAGSRRTSKDMEVDETEQRSMAAAAATRATVIKTEEGASAVRRESMSESMDVDDGSGGGQSVTTSKDVVVQPCRFAIDIDVDSFSRDPEPSLRGFESLTINSLFPTRSFVAGFEDTSAESHTNASEKGRYFSTHNGYPSNSRLGRFYLPERSYRTPESLATQPDPNDRWVCCRFEEYHGVSIWVLESVLDKYHEISRRHKMALTLVGATVHHREAVYSREDWEIHSGEQYEVKAKESVLYPKMIHQVWRDMYHQHHQRTQYQHQQQQRAPPLSQVATYEEYQRSLMQSDPRRDSYQPQQQQQQQAPPHDRTGPYYSYSDYRQQQQNLHREDLSSAPSSPQSPRHDDFPDGSPQHHHQQYQQHQRQGSSASASANMHRRISIAELCNPMQSLATERAQRREETASKRTSM</sequence>
<dbReference type="FunFam" id="3.30.160.60:FF:002343">
    <property type="entry name" value="Zinc finger protein 33A"/>
    <property type="match status" value="1"/>
</dbReference>
<name>A0A9P6K7V3_9FUNG</name>
<feature type="compositionally biased region" description="Polar residues" evidence="8">
    <location>
        <begin position="70"/>
        <end position="85"/>
    </location>
</feature>
<feature type="compositionally biased region" description="Polar residues" evidence="8">
    <location>
        <begin position="1"/>
        <end position="14"/>
    </location>
</feature>
<evidence type="ECO:0000256" key="5">
    <source>
        <dbReference type="ARBA" id="ARBA00022833"/>
    </source>
</evidence>
<protein>
    <recommendedName>
        <fullName evidence="9">C2H2-type domain-containing protein</fullName>
    </recommendedName>
</protein>
<dbReference type="GO" id="GO:0000981">
    <property type="term" value="F:DNA-binding transcription factor activity, RNA polymerase II-specific"/>
    <property type="evidence" value="ECO:0007669"/>
    <property type="project" value="InterPro"/>
</dbReference>
<dbReference type="SUPFAM" id="SSF57667">
    <property type="entry name" value="beta-beta-alpha zinc fingers"/>
    <property type="match status" value="1"/>
</dbReference>
<feature type="compositionally biased region" description="Low complexity" evidence="8">
    <location>
        <begin position="642"/>
        <end position="655"/>
    </location>
</feature>
<feature type="compositionally biased region" description="Low complexity" evidence="8">
    <location>
        <begin position="1070"/>
        <end position="1079"/>
    </location>
</feature>
<gene>
    <name evidence="10" type="ORF">EC957_000692</name>
</gene>
<feature type="compositionally biased region" description="Basic residues" evidence="8">
    <location>
        <begin position="301"/>
        <end position="314"/>
    </location>
</feature>
<feature type="compositionally biased region" description="Polar residues" evidence="8">
    <location>
        <begin position="248"/>
        <end position="258"/>
    </location>
</feature>
<evidence type="ECO:0000313" key="10">
    <source>
        <dbReference type="EMBL" id="KAF9550390.1"/>
    </source>
</evidence>
<dbReference type="PANTHER" id="PTHR40626">
    <property type="entry name" value="MIP31509P"/>
    <property type="match status" value="1"/>
</dbReference>
<keyword evidence="6" id="KW-0539">Nucleus</keyword>
<dbReference type="AlphaFoldDB" id="A0A9P6K7V3"/>
<proteinExistence type="predicted"/>
<feature type="compositionally biased region" description="Low complexity" evidence="8">
    <location>
        <begin position="1125"/>
        <end position="1136"/>
    </location>
</feature>
<comment type="caution">
    <text evidence="10">The sequence shown here is derived from an EMBL/GenBank/DDBJ whole genome shotgun (WGS) entry which is preliminary data.</text>
</comment>
<keyword evidence="4 7" id="KW-0863">Zinc-finger</keyword>
<evidence type="ECO:0000256" key="8">
    <source>
        <dbReference type="SAM" id="MobiDB-lite"/>
    </source>
</evidence>
<dbReference type="Gene3D" id="3.30.160.60">
    <property type="entry name" value="Classic Zinc Finger"/>
    <property type="match status" value="2"/>
</dbReference>
<feature type="domain" description="C2H2-type" evidence="9">
    <location>
        <begin position="167"/>
        <end position="197"/>
    </location>
</feature>
<accession>A0A9P6K7V3</accession>
<feature type="region of interest" description="Disordered" evidence="8">
    <location>
        <begin position="1096"/>
        <end position="1220"/>
    </location>
</feature>
<keyword evidence="5" id="KW-0862">Zinc</keyword>
<dbReference type="GO" id="GO:0000978">
    <property type="term" value="F:RNA polymerase II cis-regulatory region sequence-specific DNA binding"/>
    <property type="evidence" value="ECO:0007669"/>
    <property type="project" value="InterPro"/>
</dbReference>
<feature type="region of interest" description="Disordered" evidence="8">
    <location>
        <begin position="1"/>
        <end position="31"/>
    </location>
</feature>
<feature type="region of interest" description="Disordered" evidence="8">
    <location>
        <begin position="1066"/>
        <end position="1085"/>
    </location>
</feature>
<dbReference type="EMBL" id="JAAAXW010000011">
    <property type="protein sequence ID" value="KAF9550390.1"/>
    <property type="molecule type" value="Genomic_DNA"/>
</dbReference>
<reference evidence="10" key="1">
    <citation type="journal article" date="2020" name="Fungal Divers.">
        <title>Resolving the Mortierellaceae phylogeny through synthesis of multi-gene phylogenetics and phylogenomics.</title>
        <authorList>
            <person name="Vandepol N."/>
            <person name="Liber J."/>
            <person name="Desiro A."/>
            <person name="Na H."/>
            <person name="Kennedy M."/>
            <person name="Barry K."/>
            <person name="Grigoriev I.V."/>
            <person name="Miller A.N."/>
            <person name="O'Donnell K."/>
            <person name="Stajich J.E."/>
            <person name="Bonito G."/>
        </authorList>
    </citation>
    <scope>NUCLEOTIDE SEQUENCE</scope>
    <source>
        <strain evidence="10">NRRL 2591</strain>
    </source>
</reference>
<evidence type="ECO:0000256" key="7">
    <source>
        <dbReference type="PROSITE-ProRule" id="PRU00042"/>
    </source>
</evidence>
<feature type="compositionally biased region" description="Basic residues" evidence="8">
    <location>
        <begin position="116"/>
        <end position="127"/>
    </location>
</feature>
<dbReference type="Pfam" id="PF00096">
    <property type="entry name" value="zf-C2H2"/>
    <property type="match status" value="1"/>
</dbReference>
<keyword evidence="11" id="KW-1185">Reference proteome</keyword>
<feature type="compositionally biased region" description="Low complexity" evidence="8">
    <location>
        <begin position="391"/>
        <end position="407"/>
    </location>
</feature>
<organism evidence="10 11">
    <name type="scientific">Mortierella hygrophila</name>
    <dbReference type="NCBI Taxonomy" id="979708"/>
    <lineage>
        <taxon>Eukaryota</taxon>
        <taxon>Fungi</taxon>
        <taxon>Fungi incertae sedis</taxon>
        <taxon>Mucoromycota</taxon>
        <taxon>Mortierellomycotina</taxon>
        <taxon>Mortierellomycetes</taxon>
        <taxon>Mortierellales</taxon>
        <taxon>Mortierellaceae</taxon>
        <taxon>Mortierella</taxon>
    </lineage>
</organism>
<dbReference type="GO" id="GO:0005634">
    <property type="term" value="C:nucleus"/>
    <property type="evidence" value="ECO:0007669"/>
    <property type="project" value="UniProtKB-SubCell"/>
</dbReference>
<dbReference type="GO" id="GO:0008270">
    <property type="term" value="F:zinc ion binding"/>
    <property type="evidence" value="ECO:0007669"/>
    <property type="project" value="UniProtKB-KW"/>
</dbReference>
<feature type="compositionally biased region" description="Low complexity" evidence="8">
    <location>
        <begin position="50"/>
        <end position="62"/>
    </location>
</feature>
<feature type="region of interest" description="Disordered" evidence="8">
    <location>
        <begin position="559"/>
        <end position="696"/>
    </location>
</feature>
<evidence type="ECO:0000256" key="1">
    <source>
        <dbReference type="ARBA" id="ARBA00004123"/>
    </source>
</evidence>
<feature type="compositionally biased region" description="Basic and acidic residues" evidence="8">
    <location>
        <begin position="559"/>
        <end position="583"/>
    </location>
</feature>
<dbReference type="SMART" id="SM00355">
    <property type="entry name" value="ZnF_C2H2"/>
    <property type="match status" value="2"/>
</dbReference>
<feature type="domain" description="C2H2-type" evidence="9">
    <location>
        <begin position="198"/>
        <end position="227"/>
    </location>
</feature>
<feature type="compositionally biased region" description="Polar residues" evidence="8">
    <location>
        <begin position="129"/>
        <end position="146"/>
    </location>
</feature>
<dbReference type="InterPro" id="IPR013087">
    <property type="entry name" value="Znf_C2H2_type"/>
</dbReference>
<dbReference type="InterPro" id="IPR051059">
    <property type="entry name" value="VerF-like"/>
</dbReference>
<feature type="compositionally biased region" description="Low complexity" evidence="8">
    <location>
        <begin position="324"/>
        <end position="349"/>
    </location>
</feature>
<feature type="region of interest" description="Disordered" evidence="8">
    <location>
        <begin position="789"/>
        <end position="874"/>
    </location>
</feature>
<dbReference type="Proteomes" id="UP000723463">
    <property type="component" value="Unassembled WGS sequence"/>
</dbReference>
<evidence type="ECO:0000256" key="6">
    <source>
        <dbReference type="ARBA" id="ARBA00023242"/>
    </source>
</evidence>
<dbReference type="GO" id="GO:0000785">
    <property type="term" value="C:chromatin"/>
    <property type="evidence" value="ECO:0007669"/>
    <property type="project" value="TreeGrafter"/>
</dbReference>
<feature type="region of interest" description="Disordered" evidence="8">
    <location>
        <begin position="46"/>
        <end position="164"/>
    </location>
</feature>
<dbReference type="PROSITE" id="PS00028">
    <property type="entry name" value="ZINC_FINGER_C2H2_1"/>
    <property type="match status" value="1"/>
</dbReference>